<keyword evidence="12" id="KW-1185">Reference proteome</keyword>
<keyword evidence="5 9" id="KW-1133">Transmembrane helix</keyword>
<dbReference type="InterPro" id="IPR019358">
    <property type="entry name" value="NEMP_fam"/>
</dbReference>
<name>A0A9P0ZJH9_CUSEU</name>
<dbReference type="AlphaFoldDB" id="A0A9P0ZJH9"/>
<feature type="transmembrane region" description="Helical" evidence="9">
    <location>
        <begin position="190"/>
        <end position="211"/>
    </location>
</feature>
<dbReference type="PANTHER" id="PTHR31587:SF4">
    <property type="entry name" value="TRANSMEMBRANE PROTEIN (DUF2215)"/>
    <property type="match status" value="1"/>
</dbReference>
<evidence type="ECO:0000256" key="1">
    <source>
        <dbReference type="ARBA" id="ARBA00004575"/>
    </source>
</evidence>
<feature type="transmembrane region" description="Helical" evidence="9">
    <location>
        <begin position="164"/>
        <end position="184"/>
    </location>
</feature>
<evidence type="ECO:0000256" key="5">
    <source>
        <dbReference type="ARBA" id="ARBA00022989"/>
    </source>
</evidence>
<feature type="compositionally biased region" description="Basic and acidic residues" evidence="8">
    <location>
        <begin position="409"/>
        <end position="420"/>
    </location>
</feature>
<evidence type="ECO:0000256" key="4">
    <source>
        <dbReference type="ARBA" id="ARBA00022729"/>
    </source>
</evidence>
<feature type="region of interest" description="Disordered" evidence="8">
    <location>
        <begin position="379"/>
        <end position="420"/>
    </location>
</feature>
<sequence>MAAGTATSPSLLFFATSYSLSLLTSPHLVSGNELSLAVSQSINLQLSPALPVENSPGAKPGTKVLCERVEIRGLPRFKNLDKYANSWTVNISYVSQGGRPANIDVCFHRNHSLGIGMCPQGQWAKLTKRSLIRSLSPFGHMLVDFRITGSSKQTLQMSLNEEFVLYRIVFLVLGVLLMVVASSLSKSLVFYYSGAMIVGIFLVILMVLFQGMKLLPTGRKNSLAIFLYSSFIGLGSFLLRYVPGLLRLALSEIGIGEEMYNPLAIFLLLFLAIVGSWLGFWVVRKLVLNDEGSIDIGVSHFIAWSIRVVSSAMILQSTSDILLAAEALVCGILVSSISRKILHPKVIRQIYKKSSRMITNICEIFVDLYPQLYVESYPPKTPDRHRGSSNSKSPKPLSESETFYSSFHKTPEQRKVSKDEWERLTQQTTKRALEELVSSPDFGKWAVSHADRITLTPKEATTNRQRRWHHWL</sequence>
<evidence type="ECO:0000313" key="11">
    <source>
        <dbReference type="EMBL" id="CAH9105359.1"/>
    </source>
</evidence>
<comment type="subcellular location">
    <subcellularLocation>
        <location evidence="1">Nucleus inner membrane</location>
        <topology evidence="1">Multi-pass membrane protein</topology>
        <orientation evidence="1">Nucleoplasmic side</orientation>
    </subcellularLocation>
</comment>
<reference evidence="11" key="1">
    <citation type="submission" date="2022-07" db="EMBL/GenBank/DDBJ databases">
        <authorList>
            <person name="Macas J."/>
            <person name="Novak P."/>
            <person name="Neumann P."/>
        </authorList>
    </citation>
    <scope>NUCLEOTIDE SEQUENCE</scope>
</reference>
<keyword evidence="7" id="KW-0539">Nucleus</keyword>
<feature type="chain" id="PRO_5040302014" evidence="10">
    <location>
        <begin position="32"/>
        <end position="472"/>
    </location>
</feature>
<dbReference type="EMBL" id="CAMAPE010000048">
    <property type="protein sequence ID" value="CAH9105359.1"/>
    <property type="molecule type" value="Genomic_DNA"/>
</dbReference>
<feature type="transmembrane region" description="Helical" evidence="9">
    <location>
        <begin position="263"/>
        <end position="283"/>
    </location>
</feature>
<protein>
    <submittedName>
        <fullName evidence="11">Uncharacterized protein</fullName>
    </submittedName>
</protein>
<feature type="compositionally biased region" description="Polar residues" evidence="8">
    <location>
        <begin position="388"/>
        <end position="408"/>
    </location>
</feature>
<dbReference type="OrthoDB" id="1890267at2759"/>
<organism evidence="11 12">
    <name type="scientific">Cuscuta europaea</name>
    <name type="common">European dodder</name>
    <dbReference type="NCBI Taxonomy" id="41803"/>
    <lineage>
        <taxon>Eukaryota</taxon>
        <taxon>Viridiplantae</taxon>
        <taxon>Streptophyta</taxon>
        <taxon>Embryophyta</taxon>
        <taxon>Tracheophyta</taxon>
        <taxon>Spermatophyta</taxon>
        <taxon>Magnoliopsida</taxon>
        <taxon>eudicotyledons</taxon>
        <taxon>Gunneridae</taxon>
        <taxon>Pentapetalae</taxon>
        <taxon>asterids</taxon>
        <taxon>lamiids</taxon>
        <taxon>Solanales</taxon>
        <taxon>Convolvulaceae</taxon>
        <taxon>Cuscuteae</taxon>
        <taxon>Cuscuta</taxon>
        <taxon>Cuscuta subgen. Cuscuta</taxon>
    </lineage>
</organism>
<accession>A0A9P0ZJH9</accession>
<keyword evidence="3 9" id="KW-0812">Transmembrane</keyword>
<comment type="caution">
    <text evidence="11">The sequence shown here is derived from an EMBL/GenBank/DDBJ whole genome shotgun (WGS) entry which is preliminary data.</text>
</comment>
<evidence type="ECO:0000256" key="2">
    <source>
        <dbReference type="ARBA" id="ARBA00005748"/>
    </source>
</evidence>
<evidence type="ECO:0000256" key="7">
    <source>
        <dbReference type="ARBA" id="ARBA00023242"/>
    </source>
</evidence>
<dbReference type="Pfam" id="PF10225">
    <property type="entry name" value="NEMP"/>
    <property type="match status" value="1"/>
</dbReference>
<dbReference type="Proteomes" id="UP001152484">
    <property type="component" value="Unassembled WGS sequence"/>
</dbReference>
<feature type="signal peptide" evidence="10">
    <location>
        <begin position="1"/>
        <end position="31"/>
    </location>
</feature>
<keyword evidence="6 9" id="KW-0472">Membrane</keyword>
<dbReference type="GO" id="GO:0005637">
    <property type="term" value="C:nuclear inner membrane"/>
    <property type="evidence" value="ECO:0007669"/>
    <property type="project" value="UniProtKB-SubCell"/>
</dbReference>
<feature type="transmembrane region" description="Helical" evidence="9">
    <location>
        <begin position="223"/>
        <end position="243"/>
    </location>
</feature>
<evidence type="ECO:0000256" key="8">
    <source>
        <dbReference type="SAM" id="MobiDB-lite"/>
    </source>
</evidence>
<evidence type="ECO:0000256" key="9">
    <source>
        <dbReference type="SAM" id="Phobius"/>
    </source>
</evidence>
<evidence type="ECO:0000256" key="3">
    <source>
        <dbReference type="ARBA" id="ARBA00022692"/>
    </source>
</evidence>
<dbReference type="PANTHER" id="PTHR31587">
    <property type="entry name" value="TRANSMEMBRANE PROTEIN (DUF2215)"/>
    <property type="match status" value="1"/>
</dbReference>
<evidence type="ECO:0000313" key="12">
    <source>
        <dbReference type="Proteomes" id="UP001152484"/>
    </source>
</evidence>
<comment type="similarity">
    <text evidence="2">Belongs to the NEMP family.</text>
</comment>
<evidence type="ECO:0000256" key="10">
    <source>
        <dbReference type="SAM" id="SignalP"/>
    </source>
</evidence>
<keyword evidence="4 10" id="KW-0732">Signal</keyword>
<gene>
    <name evidence="11" type="ORF">CEURO_LOCUS16858</name>
</gene>
<proteinExistence type="inferred from homology"/>
<evidence type="ECO:0000256" key="6">
    <source>
        <dbReference type="ARBA" id="ARBA00023136"/>
    </source>
</evidence>